<sequence length="634" mass="71616">MNDFIAIKNIQEVIDRKVLLPTVVLWNRLEGRPRTKNFIRALRAEIRDPLWMLCKQWQTGEFKGDDAGSPIFAKVHMATTELTKYQPGDAAAQDFDRSAPLEAIVEQRPLPYNGQQHILSLDIRLLMGRQWLKYLQSAGLSALKPQYLQHPSYRIAEPDPASRSDAFLTAHPAVWQSLSAMAGRAMDGANLYFYLKADNSHHAYDGITLANDGDKTTIDGLAGKFVQWYEQLFYQPDQGQNDAWLPQQLEYQFAVSAPQHGAEKIMTAEEYYQGRLDWYNLDVDPARKSLGGDSGNPVEGATTLSFFPTAIQFEGMPNTRWWTFEEGKTNFGDIKPDTTDINKLLLMEFGLVYANDWFLVPFQLPVGSIADVQGLAVTNVFGERIWVTASGSGSDENWQRWAMYNLSVKGSNDVRADTSLLLLPTVPKIQEGKPLEELWFVRDEVANMVWGIEKNIPLATGRSKPGNEAGRELFSRLESILDGEIEGGLVVPDIPEASAAIRYQLMQGVPENWIPMIPVHLDNNNREIQLQRASMPRIILGDPNPPEKIKPRTVLLRQGLDQQTPQPYFLHEEEVPRAGIQVTQAYQRTRWNNGQVFCWLGVKKQTSRGEGSSGLAFDRVKPVNQRLRHALRGR</sequence>
<evidence type="ECO:0000313" key="2">
    <source>
        <dbReference type="Proteomes" id="UP000198814"/>
    </source>
</evidence>
<protein>
    <submittedName>
        <fullName evidence="1">Uncharacterized protein</fullName>
    </submittedName>
</protein>
<gene>
    <name evidence="1" type="ORF">SAMN05216333_10730</name>
</gene>
<dbReference type="AlphaFoldDB" id="A0A1H8NA72"/>
<dbReference type="STRING" id="42354.SAMN05216333_10730"/>
<dbReference type="Proteomes" id="UP000198814">
    <property type="component" value="Unassembled WGS sequence"/>
</dbReference>
<dbReference type="OrthoDB" id="9763471at2"/>
<dbReference type="EMBL" id="FODO01000007">
    <property type="protein sequence ID" value="SEO26323.1"/>
    <property type="molecule type" value="Genomic_DNA"/>
</dbReference>
<keyword evidence="2" id="KW-1185">Reference proteome</keyword>
<organism evidence="1 2">
    <name type="scientific">Nitrosomonas oligotropha</name>
    <dbReference type="NCBI Taxonomy" id="42354"/>
    <lineage>
        <taxon>Bacteria</taxon>
        <taxon>Pseudomonadati</taxon>
        <taxon>Pseudomonadota</taxon>
        <taxon>Betaproteobacteria</taxon>
        <taxon>Nitrosomonadales</taxon>
        <taxon>Nitrosomonadaceae</taxon>
        <taxon>Nitrosomonas</taxon>
    </lineage>
</organism>
<reference evidence="2" key="1">
    <citation type="submission" date="2016-10" db="EMBL/GenBank/DDBJ databases">
        <authorList>
            <person name="Varghese N."/>
            <person name="Submissions S."/>
        </authorList>
    </citation>
    <scope>NUCLEOTIDE SEQUENCE [LARGE SCALE GENOMIC DNA]</scope>
    <source>
        <strain evidence="2">Nm76</strain>
    </source>
</reference>
<dbReference type="RefSeq" id="WP_090320117.1">
    <property type="nucleotide sequence ID" value="NZ_FNOE01000017.1"/>
</dbReference>
<name>A0A1H8NA72_9PROT</name>
<accession>A0A1H8NA72</accession>
<evidence type="ECO:0000313" key="1">
    <source>
        <dbReference type="EMBL" id="SEO26323.1"/>
    </source>
</evidence>
<proteinExistence type="predicted"/>